<name>A0ABS1L262_9BACT</name>
<sequence>MEHAQSNKYVYKVIVIVPIMKNTISILFIVALLAACGKSQTTERAGEPDVVRVEENDAGMNAATAKAIQTLDTFKTALTNNNPAYQGFSMKMRFDVPNGGEHIWISEISYKDGQYYGVVDNLPEATTNVSLGDTVKIEKDRLSDWMFLEDGKLRGGYTIRVLRDRMSAEERKQFDEEIGLIIED</sequence>
<keyword evidence="1" id="KW-0472">Membrane</keyword>
<organism evidence="3 4">
    <name type="scientific">Chryseolinea lacunae</name>
    <dbReference type="NCBI Taxonomy" id="2801331"/>
    <lineage>
        <taxon>Bacteria</taxon>
        <taxon>Pseudomonadati</taxon>
        <taxon>Bacteroidota</taxon>
        <taxon>Cytophagia</taxon>
        <taxon>Cytophagales</taxon>
        <taxon>Fulvivirgaceae</taxon>
        <taxon>Chryseolinea</taxon>
    </lineage>
</organism>
<dbReference type="Pfam" id="PF10077">
    <property type="entry name" value="DUF2314"/>
    <property type="match status" value="1"/>
</dbReference>
<keyword evidence="4" id="KW-1185">Reference proteome</keyword>
<reference evidence="3 4" key="1">
    <citation type="submission" date="2021-01" db="EMBL/GenBank/DDBJ databases">
        <title>Chryseolinea sp. Jin1 Genome sequencing and assembly.</title>
        <authorList>
            <person name="Kim I."/>
        </authorList>
    </citation>
    <scope>NUCLEOTIDE SEQUENCE [LARGE SCALE GENOMIC DNA]</scope>
    <source>
        <strain evidence="3 4">Jin1</strain>
    </source>
</reference>
<dbReference type="InterPro" id="IPR018756">
    <property type="entry name" value="DUF2314"/>
</dbReference>
<accession>A0ABS1L262</accession>
<comment type="caution">
    <text evidence="3">The sequence shown here is derived from an EMBL/GenBank/DDBJ whole genome shotgun (WGS) entry which is preliminary data.</text>
</comment>
<feature type="domain" description="DUF2314" evidence="2">
    <location>
        <begin position="57"/>
        <end position="180"/>
    </location>
</feature>
<keyword evidence="1" id="KW-0812">Transmembrane</keyword>
<proteinExistence type="predicted"/>
<evidence type="ECO:0000256" key="1">
    <source>
        <dbReference type="SAM" id="Phobius"/>
    </source>
</evidence>
<evidence type="ECO:0000313" key="4">
    <source>
        <dbReference type="Proteomes" id="UP000613030"/>
    </source>
</evidence>
<evidence type="ECO:0000259" key="2">
    <source>
        <dbReference type="Pfam" id="PF10077"/>
    </source>
</evidence>
<evidence type="ECO:0000313" key="3">
    <source>
        <dbReference type="EMBL" id="MBL0744621.1"/>
    </source>
</evidence>
<dbReference type="RefSeq" id="WP_202014347.1">
    <property type="nucleotide sequence ID" value="NZ_JAERRB010000011.1"/>
</dbReference>
<protein>
    <submittedName>
        <fullName evidence="3">DUF2314 domain-containing protein</fullName>
    </submittedName>
</protein>
<keyword evidence="1" id="KW-1133">Transmembrane helix</keyword>
<gene>
    <name evidence="3" type="ORF">JI741_25535</name>
</gene>
<dbReference type="EMBL" id="JAERRB010000011">
    <property type="protein sequence ID" value="MBL0744621.1"/>
    <property type="molecule type" value="Genomic_DNA"/>
</dbReference>
<dbReference type="Proteomes" id="UP000613030">
    <property type="component" value="Unassembled WGS sequence"/>
</dbReference>
<feature type="transmembrane region" description="Helical" evidence="1">
    <location>
        <begin position="9"/>
        <end position="34"/>
    </location>
</feature>